<keyword evidence="1" id="KW-0472">Membrane</keyword>
<reference evidence="4" key="1">
    <citation type="submission" date="2017-05" db="EMBL/GenBank/DDBJ databases">
        <authorList>
            <person name="Barney B.M."/>
        </authorList>
    </citation>
    <scope>NUCLEOTIDE SEQUENCE [LARGE SCALE GENOMIC DNA]</scope>
    <source>
        <strain evidence="4">PSBB022</strain>
    </source>
</reference>
<keyword evidence="1" id="KW-1133">Transmembrane helix</keyword>
<dbReference type="PANTHER" id="PTHR30590:SF2">
    <property type="entry name" value="INNER MEMBRANE PROTEIN"/>
    <property type="match status" value="1"/>
</dbReference>
<feature type="transmembrane region" description="Helical" evidence="1">
    <location>
        <begin position="46"/>
        <end position="68"/>
    </location>
</feature>
<feature type="transmembrane region" description="Helical" evidence="1">
    <location>
        <begin position="136"/>
        <end position="154"/>
    </location>
</feature>
<dbReference type="Pfam" id="PF04235">
    <property type="entry name" value="DUF418"/>
    <property type="match status" value="1"/>
</dbReference>
<feature type="transmembrane region" description="Helical" evidence="1">
    <location>
        <begin position="80"/>
        <end position="102"/>
    </location>
</feature>
<dbReference type="InterPro" id="IPR052529">
    <property type="entry name" value="Bact_Transport_Assoc"/>
</dbReference>
<feature type="transmembrane region" description="Helical" evidence="1">
    <location>
        <begin position="379"/>
        <end position="397"/>
    </location>
</feature>
<dbReference type="EMBL" id="NHNI01000001">
    <property type="protein sequence ID" value="OZY87736.1"/>
    <property type="molecule type" value="Genomic_DNA"/>
</dbReference>
<feature type="domain" description="DUF418" evidence="2">
    <location>
        <begin position="249"/>
        <end position="415"/>
    </location>
</feature>
<dbReference type="Proteomes" id="UP000216101">
    <property type="component" value="Unassembled WGS sequence"/>
</dbReference>
<organism evidence="3 4">
    <name type="scientific">Cellvibrio mixtus</name>
    <dbReference type="NCBI Taxonomy" id="39650"/>
    <lineage>
        <taxon>Bacteria</taxon>
        <taxon>Pseudomonadati</taxon>
        <taxon>Pseudomonadota</taxon>
        <taxon>Gammaproteobacteria</taxon>
        <taxon>Cellvibrionales</taxon>
        <taxon>Cellvibrionaceae</taxon>
        <taxon>Cellvibrio</taxon>
    </lineage>
</organism>
<feature type="transmembrane region" description="Helical" evidence="1">
    <location>
        <begin position="236"/>
        <end position="254"/>
    </location>
</feature>
<sequence>MAAIWQSFIHKTNNNLVTIMNNTAHSTLPTANKLLTHKPRHEMIDALRGFALLGICLVHCMEYFELYWVKQDPTALHNLIFFLFAGKAYAIFALMFGVSFFIIMDNQARKGVDFRYRFVWRLVILLALGYVHTLLYLGDILSVLGVIGLSLLFVQRLSNRWLIALATLCLLQFPFYYQYYAALNHLPGANDNPAFFSLFGDVYAAIQGASLSELFALNSAQGIYAKWMFFVESGRGLQLIGLFIIGLVLGRIGFFTQPEKFERSRVTALGIALLASAVLYWLDKSVQQLPATTFQESAMAKWYITQALGTYLSSAITASLVLLFIQCYYWRPTGRYLNLLAPCGQISLTIYLLQSVIGVPLFYPFGLGWYETIGQTNSLLFGIVFYAVLMCMAQAWVKRFYYGPVEWLWRSATYMTTAVPLIKRAY</sequence>
<accession>A0A266QDL4</accession>
<evidence type="ECO:0000313" key="3">
    <source>
        <dbReference type="EMBL" id="OZY87736.1"/>
    </source>
</evidence>
<protein>
    <recommendedName>
        <fullName evidence="2">DUF418 domain-containing protein</fullName>
    </recommendedName>
</protein>
<dbReference type="AlphaFoldDB" id="A0A266QDL4"/>
<evidence type="ECO:0000259" key="2">
    <source>
        <dbReference type="Pfam" id="PF04235"/>
    </source>
</evidence>
<dbReference type="PANTHER" id="PTHR30590">
    <property type="entry name" value="INNER MEMBRANE PROTEIN"/>
    <property type="match status" value="1"/>
</dbReference>
<feature type="transmembrane region" description="Helical" evidence="1">
    <location>
        <begin position="161"/>
        <end position="179"/>
    </location>
</feature>
<keyword evidence="1" id="KW-0812">Transmembrane</keyword>
<feature type="transmembrane region" description="Helical" evidence="1">
    <location>
        <begin position="302"/>
        <end position="325"/>
    </location>
</feature>
<evidence type="ECO:0000313" key="4">
    <source>
        <dbReference type="Proteomes" id="UP000216101"/>
    </source>
</evidence>
<comment type="caution">
    <text evidence="3">The sequence shown here is derived from an EMBL/GenBank/DDBJ whole genome shotgun (WGS) entry which is preliminary data.</text>
</comment>
<proteinExistence type="predicted"/>
<feature type="transmembrane region" description="Helical" evidence="1">
    <location>
        <begin position="337"/>
        <end position="359"/>
    </location>
</feature>
<name>A0A266QDL4_9GAMM</name>
<gene>
    <name evidence="3" type="ORF">CBP51_12490</name>
</gene>
<feature type="transmembrane region" description="Helical" evidence="1">
    <location>
        <begin position="114"/>
        <end position="130"/>
    </location>
</feature>
<evidence type="ECO:0000256" key="1">
    <source>
        <dbReference type="SAM" id="Phobius"/>
    </source>
</evidence>
<dbReference type="InterPro" id="IPR007349">
    <property type="entry name" value="DUF418"/>
</dbReference>
<feature type="transmembrane region" description="Helical" evidence="1">
    <location>
        <begin position="266"/>
        <end position="282"/>
    </location>
</feature>
<keyword evidence="4" id="KW-1185">Reference proteome</keyword>